<evidence type="ECO:0000256" key="1">
    <source>
        <dbReference type="ARBA" id="ARBA00004328"/>
    </source>
</evidence>
<accession>A0A1T3NTI2</accession>
<dbReference type="SUPFAM" id="SSF56563">
    <property type="entry name" value="Major capsid protein gp5"/>
    <property type="match status" value="1"/>
</dbReference>
<dbReference type="InterPro" id="IPR024455">
    <property type="entry name" value="Phage_capsid"/>
</dbReference>
<keyword evidence="3" id="KW-0472">Membrane</keyword>
<dbReference type="Pfam" id="PF05065">
    <property type="entry name" value="Phage_capsid"/>
    <property type="match status" value="1"/>
</dbReference>
<sequence>MAALPTRSRRRPPVPTLTLTERRAALLAQLDDPEFDGDVDRLIAEADEIAGQIQQTNERAAARSRLLTQAPPEPQRPTGPQPGAVQGAPQVDSARALSIGRRFLQSEALAQYRAAGMSGTTRYDIPDFDHRAAPAGTIVTGTYPSQTQRVPGVLTAQPDLPLLVADLLDRQTSTGQTLEYVRDISGPATAPAGGWNAAAVVPEGNDKPQSDFAFELVSTSMKTLAHWVAITRQAADDEGQLQGYIEGRLSYGLRYKEDREILTGNGTTQMQGITTTSGIGTYTAAASESKLISIRRARTVAELAMYPPDGVVMHPSDWEDVELDEDGTGQFRVVANIQGLAPARLWGLAVVSTVAMTAGTFLVGGFRMGATLWERQGITILMTDSHASLFIANTLVVLAEMRANVAVHTPRAFVLGTFAA</sequence>
<evidence type="ECO:0000313" key="6">
    <source>
        <dbReference type="Proteomes" id="UP000190037"/>
    </source>
</evidence>
<keyword evidence="6" id="KW-1185">Reference proteome</keyword>
<keyword evidence="3" id="KW-1133">Transmembrane helix</keyword>
<keyword evidence="3" id="KW-0812">Transmembrane</keyword>
<dbReference type="NCBIfam" id="TIGR01554">
    <property type="entry name" value="major_cap_HK97"/>
    <property type="match status" value="1"/>
</dbReference>
<evidence type="ECO:0000313" key="5">
    <source>
        <dbReference type="EMBL" id="OPC79941.1"/>
    </source>
</evidence>
<gene>
    <name evidence="5" type="ORF">B4N89_02365</name>
</gene>
<dbReference type="STRING" id="159449.B4N89_02365"/>
<comment type="caution">
    <text evidence="5">The sequence shown here is derived from an EMBL/GenBank/DDBJ whole genome shotgun (WGS) entry which is preliminary data.</text>
</comment>
<evidence type="ECO:0000256" key="3">
    <source>
        <dbReference type="SAM" id="Phobius"/>
    </source>
</evidence>
<feature type="domain" description="Phage capsid-like C-terminal" evidence="4">
    <location>
        <begin position="165"/>
        <end position="418"/>
    </location>
</feature>
<dbReference type="AlphaFoldDB" id="A0A1T3NTI2"/>
<dbReference type="OrthoDB" id="8444243at2"/>
<feature type="transmembrane region" description="Helical" evidence="3">
    <location>
        <begin position="345"/>
        <end position="366"/>
    </location>
</feature>
<feature type="compositionally biased region" description="Pro residues" evidence="2">
    <location>
        <begin position="71"/>
        <end position="80"/>
    </location>
</feature>
<reference evidence="5 6" key="1">
    <citation type="submission" date="2017-03" db="EMBL/GenBank/DDBJ databases">
        <title>Draft genome sequence of Streptomyces scabrisporus NF3, endophyte isolated from Amphipterygium adstringens.</title>
        <authorList>
            <person name="Vazquez M."/>
            <person name="Ceapa C.D."/>
            <person name="Rodriguez Luna D."/>
            <person name="Sanchez Esquivel S."/>
        </authorList>
    </citation>
    <scope>NUCLEOTIDE SEQUENCE [LARGE SCALE GENOMIC DNA]</scope>
    <source>
        <strain evidence="5 6">NF3</strain>
    </source>
</reference>
<evidence type="ECO:0000259" key="4">
    <source>
        <dbReference type="Pfam" id="PF05065"/>
    </source>
</evidence>
<comment type="subcellular location">
    <subcellularLocation>
        <location evidence="1">Virion</location>
    </subcellularLocation>
</comment>
<organism evidence="5 6">
    <name type="scientific">Embleya scabrispora</name>
    <dbReference type="NCBI Taxonomy" id="159449"/>
    <lineage>
        <taxon>Bacteria</taxon>
        <taxon>Bacillati</taxon>
        <taxon>Actinomycetota</taxon>
        <taxon>Actinomycetes</taxon>
        <taxon>Kitasatosporales</taxon>
        <taxon>Streptomycetaceae</taxon>
        <taxon>Embleya</taxon>
    </lineage>
</organism>
<dbReference type="Gene3D" id="3.30.2320.10">
    <property type="entry name" value="hypothetical protein PF0899 domain"/>
    <property type="match status" value="1"/>
</dbReference>
<name>A0A1T3NTI2_9ACTN</name>
<proteinExistence type="predicted"/>
<feature type="region of interest" description="Disordered" evidence="2">
    <location>
        <begin position="70"/>
        <end position="91"/>
    </location>
</feature>
<dbReference type="EMBL" id="MWQN01000001">
    <property type="protein sequence ID" value="OPC79941.1"/>
    <property type="molecule type" value="Genomic_DNA"/>
</dbReference>
<protein>
    <recommendedName>
        <fullName evidence="4">Phage capsid-like C-terminal domain-containing protein</fullName>
    </recommendedName>
</protein>
<dbReference type="Proteomes" id="UP000190037">
    <property type="component" value="Unassembled WGS sequence"/>
</dbReference>
<dbReference type="Gene3D" id="3.30.2400.10">
    <property type="entry name" value="Major capsid protein gp5"/>
    <property type="match status" value="1"/>
</dbReference>
<dbReference type="InterPro" id="IPR054612">
    <property type="entry name" value="Phage_capsid-like_C"/>
</dbReference>
<evidence type="ECO:0000256" key="2">
    <source>
        <dbReference type="SAM" id="MobiDB-lite"/>
    </source>
</evidence>